<sequence>MYQGKTFLAIIPARSGSKRLPNKNIKNLCGKPLIAWSIEAGLQSKYIDGIVVSTDSQEYAEIAEQYGAKVPCIRPLELSKDTSTTFDSIKHMIDFYKEKYKQVFDYIVLLQPTSPLRTPQHIDEAIELLIQKQANSVISVCKCEHSPLWCNTLPKDKNMDNFLSSEILNLRSQELPAYYRLNGAIYIAKTSSLLGYQSFFTDKGFAYEMSQKHSTDIDTQFDFDFCEFLLQGISR</sequence>
<dbReference type="InterPro" id="IPR029044">
    <property type="entry name" value="Nucleotide-diphossugar_trans"/>
</dbReference>
<dbReference type="GO" id="GO:0008781">
    <property type="term" value="F:N-acylneuraminate cytidylyltransferase activity"/>
    <property type="evidence" value="ECO:0007669"/>
    <property type="project" value="TreeGrafter"/>
</dbReference>
<gene>
    <name evidence="1" type="ORF">CQA58_00615</name>
</gene>
<evidence type="ECO:0000313" key="1">
    <source>
        <dbReference type="EMBL" id="RDU72140.1"/>
    </source>
</evidence>
<accession>A0A3D8J4I2</accession>
<reference evidence="1 2" key="1">
    <citation type="submission" date="2018-04" db="EMBL/GenBank/DDBJ databases">
        <title>Novel Campyloabacter and Helicobacter Species and Strains.</title>
        <authorList>
            <person name="Mannion A.J."/>
            <person name="Shen Z."/>
            <person name="Fox J.G."/>
        </authorList>
    </citation>
    <scope>NUCLEOTIDE SEQUENCE [LARGE SCALE GENOMIC DNA]</scope>
    <source>
        <strain evidence="1 2">MIT 04-9366</strain>
    </source>
</reference>
<evidence type="ECO:0000313" key="2">
    <source>
        <dbReference type="Proteomes" id="UP000257045"/>
    </source>
</evidence>
<proteinExistence type="predicted"/>
<dbReference type="InterPro" id="IPR003329">
    <property type="entry name" value="Cytidylyl_trans"/>
</dbReference>
<dbReference type="SUPFAM" id="SSF53448">
    <property type="entry name" value="Nucleotide-diphospho-sugar transferases"/>
    <property type="match status" value="1"/>
</dbReference>
<name>A0A3D8J4I2_9HELI</name>
<protein>
    <submittedName>
        <fullName evidence="1">CMP-N-acetlyneuraminic acid synthetase</fullName>
    </submittedName>
</protein>
<dbReference type="InterPro" id="IPR050793">
    <property type="entry name" value="CMP-NeuNAc_synthase"/>
</dbReference>
<dbReference type="EMBL" id="NXLV01000001">
    <property type="protein sequence ID" value="RDU72140.1"/>
    <property type="molecule type" value="Genomic_DNA"/>
</dbReference>
<comment type="caution">
    <text evidence="1">The sequence shown here is derived from an EMBL/GenBank/DDBJ whole genome shotgun (WGS) entry which is preliminary data.</text>
</comment>
<dbReference type="PANTHER" id="PTHR21485">
    <property type="entry name" value="HAD SUPERFAMILY MEMBERS CMAS AND KDSC"/>
    <property type="match status" value="1"/>
</dbReference>
<dbReference type="RefSeq" id="WP_115568770.1">
    <property type="nucleotide sequence ID" value="NZ_NXLV01000001.1"/>
</dbReference>
<dbReference type="CDD" id="cd02513">
    <property type="entry name" value="CMP-NeuAc_Synthase"/>
    <property type="match status" value="1"/>
</dbReference>
<organism evidence="1 2">
    <name type="scientific">Helicobacter brantae</name>
    <dbReference type="NCBI Taxonomy" id="375927"/>
    <lineage>
        <taxon>Bacteria</taxon>
        <taxon>Pseudomonadati</taxon>
        <taxon>Campylobacterota</taxon>
        <taxon>Epsilonproteobacteria</taxon>
        <taxon>Campylobacterales</taxon>
        <taxon>Helicobacteraceae</taxon>
        <taxon>Helicobacter</taxon>
    </lineage>
</organism>
<dbReference type="Proteomes" id="UP000257045">
    <property type="component" value="Unassembled WGS sequence"/>
</dbReference>
<dbReference type="Pfam" id="PF02348">
    <property type="entry name" value="CTP_transf_3"/>
    <property type="match status" value="1"/>
</dbReference>
<dbReference type="AlphaFoldDB" id="A0A3D8J4I2"/>
<keyword evidence="2" id="KW-1185">Reference proteome</keyword>
<dbReference type="OrthoDB" id="9805604at2"/>
<dbReference type="PANTHER" id="PTHR21485:SF6">
    <property type="entry name" value="N-ACYLNEURAMINATE CYTIDYLYLTRANSFERASE-RELATED"/>
    <property type="match status" value="1"/>
</dbReference>
<dbReference type="Gene3D" id="3.90.550.10">
    <property type="entry name" value="Spore Coat Polysaccharide Biosynthesis Protein SpsA, Chain A"/>
    <property type="match status" value="1"/>
</dbReference>